<dbReference type="RefSeq" id="WP_195813177.1">
    <property type="nucleotide sequence ID" value="NZ_JADOBI010000002.1"/>
</dbReference>
<feature type="compositionally biased region" description="Polar residues" evidence="1">
    <location>
        <begin position="176"/>
        <end position="186"/>
    </location>
</feature>
<evidence type="ECO:0000259" key="2">
    <source>
        <dbReference type="Pfam" id="PF06890"/>
    </source>
</evidence>
<feature type="region of interest" description="Disordered" evidence="1">
    <location>
        <begin position="175"/>
        <end position="194"/>
    </location>
</feature>
<dbReference type="InterPro" id="IPR053861">
    <property type="entry name" value="Phage_Mu_Gp45_N"/>
</dbReference>
<comment type="caution">
    <text evidence="3">The sequence shown here is derived from an EMBL/GenBank/DDBJ whole genome shotgun (WGS) entry which is preliminary data.</text>
</comment>
<dbReference type="InterPro" id="IPR014462">
    <property type="entry name" value="Phage_Mu_Gp45"/>
</dbReference>
<gene>
    <name evidence="3" type="ORF">IV433_04405</name>
</gene>
<dbReference type="Proteomes" id="UP000636811">
    <property type="component" value="Unassembled WGS sequence"/>
</dbReference>
<dbReference type="EMBL" id="JADOBI010000002">
    <property type="protein sequence ID" value="MBF7978649.1"/>
    <property type="molecule type" value="Genomic_DNA"/>
</dbReference>
<dbReference type="Pfam" id="PF06890">
    <property type="entry name" value="Phage_Mu_Gp45"/>
    <property type="match status" value="1"/>
</dbReference>
<name>A0ABS0E1V4_9GAMM</name>
<protein>
    <submittedName>
        <fullName evidence="3">Phage baseplate assembly protein</fullName>
    </submittedName>
</protein>
<dbReference type="PIRSF" id="PIRSF012337">
    <property type="entry name" value="gp45"/>
    <property type="match status" value="1"/>
</dbReference>
<keyword evidence="4" id="KW-1185">Reference proteome</keyword>
<proteinExistence type="predicted"/>
<evidence type="ECO:0000313" key="4">
    <source>
        <dbReference type="Proteomes" id="UP000636811"/>
    </source>
</evidence>
<evidence type="ECO:0000256" key="1">
    <source>
        <dbReference type="SAM" id="MobiDB-lite"/>
    </source>
</evidence>
<sequence>MTMLNTLYRRAMMMLGVGSVSLTNDDGGIQKVQYQTPLEVRSDTPRLMEFGFSSSLPDGADVLIAYLSGDRSNAVVIASGHKGSRKTGLSPGETIIYDQWGQHIKLTEAGIEIDANGQSVKVINSTTVTIVASEEIFADTPVLKCSGDIIDNAGSNSTTLKDLRDTYNNHDHMVKNVQSGSSSPTSEKPGEQVQ</sequence>
<reference evidence="3 4" key="1">
    <citation type="submission" date="2020-11" db="EMBL/GenBank/DDBJ databases">
        <title>Taxonomic investigation of Rahnella strains.</title>
        <authorList>
            <person name="Lee S.D."/>
        </authorList>
    </citation>
    <scope>NUCLEOTIDE SEQUENCE [LARGE SCALE GENOMIC DNA]</scope>
    <source>
        <strain evidence="3 4">SAP-17</strain>
    </source>
</reference>
<accession>A0ABS0E1V4</accession>
<evidence type="ECO:0000313" key="3">
    <source>
        <dbReference type="EMBL" id="MBF7978649.1"/>
    </source>
</evidence>
<feature type="domain" description="Bacteriophage Mu Gp45 N-terminal" evidence="2">
    <location>
        <begin position="18"/>
        <end position="82"/>
    </location>
</feature>
<organism evidence="3 4">
    <name type="scientific">Rahnella laticis</name>
    <dbReference type="NCBI Taxonomy" id="2787622"/>
    <lineage>
        <taxon>Bacteria</taxon>
        <taxon>Pseudomonadati</taxon>
        <taxon>Pseudomonadota</taxon>
        <taxon>Gammaproteobacteria</taxon>
        <taxon>Enterobacterales</taxon>
        <taxon>Yersiniaceae</taxon>
        <taxon>Rahnella</taxon>
    </lineage>
</organism>